<dbReference type="InterPro" id="IPR000801">
    <property type="entry name" value="Esterase-like"/>
</dbReference>
<dbReference type="Gene3D" id="3.40.50.1820">
    <property type="entry name" value="alpha/beta hydrolase"/>
    <property type="match status" value="1"/>
</dbReference>
<reference evidence="1" key="1">
    <citation type="submission" date="2020-02" db="EMBL/GenBank/DDBJ databases">
        <authorList>
            <person name="Meier V. D."/>
        </authorList>
    </citation>
    <scope>NUCLEOTIDE SEQUENCE</scope>
    <source>
        <strain evidence="1">AVDCRST_MAG93</strain>
    </source>
</reference>
<dbReference type="AlphaFoldDB" id="A0A6J4NDD1"/>
<evidence type="ECO:0000313" key="1">
    <source>
        <dbReference type="EMBL" id="CAA9384786.1"/>
    </source>
</evidence>
<dbReference type="SUPFAM" id="SSF53474">
    <property type="entry name" value="alpha/beta-Hydrolases"/>
    <property type="match status" value="1"/>
</dbReference>
<dbReference type="PANTHER" id="PTHR48098:SF1">
    <property type="entry name" value="DIACYLGLYCEROL ACYLTRANSFERASE_MYCOLYLTRANSFERASE AG85A"/>
    <property type="match status" value="1"/>
</dbReference>
<name>A0A6J4NDD1_9CHLR</name>
<dbReference type="Pfam" id="PF00756">
    <property type="entry name" value="Esterase"/>
    <property type="match status" value="1"/>
</dbReference>
<protein>
    <submittedName>
        <fullName evidence="1">Putative esterase</fullName>
    </submittedName>
</protein>
<dbReference type="PANTHER" id="PTHR48098">
    <property type="entry name" value="ENTEROCHELIN ESTERASE-RELATED"/>
    <property type="match status" value="1"/>
</dbReference>
<sequence>MAVCDLHLSQDNALEKMTSATVILPEGKAPGPFPVFYLLHGLSDDHTAWLRRSNVERYVERWPMIVVLPNGERSFYTDSRTNPRAAFETFIVRDLIGTVDQMFRTIPSREGRVIGGLSTGGYGAIKLAIKHPDMFRAAVSHSGAVAFASKPFGNDAAWKAEWEAVFGDDAPGGPEDIFALVEDADRTTMPAMRIDCGVNDFLIEDNREFHAHLETLGIAHEYAEYPGAHEWSYWDTHVQDAIAFFGRELGIKPHVENA</sequence>
<organism evidence="1">
    <name type="scientific">uncultured Chloroflexia bacterium</name>
    <dbReference type="NCBI Taxonomy" id="1672391"/>
    <lineage>
        <taxon>Bacteria</taxon>
        <taxon>Bacillati</taxon>
        <taxon>Chloroflexota</taxon>
        <taxon>Chloroflexia</taxon>
        <taxon>environmental samples</taxon>
    </lineage>
</organism>
<dbReference type="GO" id="GO:0016747">
    <property type="term" value="F:acyltransferase activity, transferring groups other than amino-acyl groups"/>
    <property type="evidence" value="ECO:0007669"/>
    <property type="project" value="TreeGrafter"/>
</dbReference>
<dbReference type="InterPro" id="IPR050583">
    <property type="entry name" value="Mycobacterial_A85_antigen"/>
</dbReference>
<accession>A0A6J4NDD1</accession>
<gene>
    <name evidence="1" type="ORF">AVDCRST_MAG93-9395</name>
</gene>
<dbReference type="InterPro" id="IPR029058">
    <property type="entry name" value="AB_hydrolase_fold"/>
</dbReference>
<proteinExistence type="predicted"/>
<dbReference type="EMBL" id="CADCTR010003156">
    <property type="protein sequence ID" value="CAA9384786.1"/>
    <property type="molecule type" value="Genomic_DNA"/>
</dbReference>